<dbReference type="InterPro" id="IPR002491">
    <property type="entry name" value="ABC_transptr_periplasmic_BD"/>
</dbReference>
<keyword evidence="1" id="KW-0732">Signal</keyword>
<name>A0A939EPD5_9HYPH</name>
<protein>
    <submittedName>
        <fullName evidence="3">ABC transporter substrate-binding protein</fullName>
    </submittedName>
</protein>
<feature type="domain" description="Fe/B12 periplasmic-binding" evidence="2">
    <location>
        <begin position="34"/>
        <end position="346"/>
    </location>
</feature>
<feature type="signal peptide" evidence="1">
    <location>
        <begin position="1"/>
        <end position="22"/>
    </location>
</feature>
<comment type="caution">
    <text evidence="3">The sequence shown here is derived from an EMBL/GenBank/DDBJ whole genome shotgun (WGS) entry which is preliminary data.</text>
</comment>
<evidence type="ECO:0000259" key="2">
    <source>
        <dbReference type="PROSITE" id="PS50983"/>
    </source>
</evidence>
<dbReference type="PANTHER" id="PTHR30535:SF34">
    <property type="entry name" value="MOLYBDATE-BINDING PROTEIN MOLA"/>
    <property type="match status" value="1"/>
</dbReference>
<accession>A0A939EPD5</accession>
<feature type="chain" id="PRO_5037658348" evidence="1">
    <location>
        <begin position="23"/>
        <end position="374"/>
    </location>
</feature>
<evidence type="ECO:0000313" key="4">
    <source>
        <dbReference type="Proteomes" id="UP000664779"/>
    </source>
</evidence>
<keyword evidence="4" id="KW-1185">Reference proteome</keyword>
<dbReference type="RefSeq" id="WP_206940386.1">
    <property type="nucleotide sequence ID" value="NZ_JAFLNF010000004.1"/>
</dbReference>
<dbReference type="EMBL" id="JAFLNF010000004">
    <property type="protein sequence ID" value="MBO0345602.1"/>
    <property type="molecule type" value="Genomic_DNA"/>
</dbReference>
<dbReference type="Proteomes" id="UP000664779">
    <property type="component" value="Unassembled WGS sequence"/>
</dbReference>
<reference evidence="3" key="1">
    <citation type="submission" date="2021-03" db="EMBL/GenBank/DDBJ databases">
        <title>Roseibium sp. CAU 1637 isolated from Incheon.</title>
        <authorList>
            <person name="Kim W."/>
        </authorList>
    </citation>
    <scope>NUCLEOTIDE SEQUENCE</scope>
    <source>
        <strain evidence="3">CAU 1637</strain>
    </source>
</reference>
<gene>
    <name evidence="3" type="ORF">J0X15_10260</name>
</gene>
<dbReference type="PROSITE" id="PS50983">
    <property type="entry name" value="FE_B12_PBP"/>
    <property type="match status" value="1"/>
</dbReference>
<dbReference type="Gene3D" id="3.40.50.1980">
    <property type="entry name" value="Nitrogenase molybdenum iron protein domain"/>
    <property type="match status" value="2"/>
</dbReference>
<organism evidence="3 4">
    <name type="scientific">Roseibium limicola</name>
    <dbReference type="NCBI Taxonomy" id="2816037"/>
    <lineage>
        <taxon>Bacteria</taxon>
        <taxon>Pseudomonadati</taxon>
        <taxon>Pseudomonadota</taxon>
        <taxon>Alphaproteobacteria</taxon>
        <taxon>Hyphomicrobiales</taxon>
        <taxon>Stappiaceae</taxon>
        <taxon>Roseibium</taxon>
    </lineage>
</organism>
<dbReference type="PANTHER" id="PTHR30535">
    <property type="entry name" value="VITAMIN B12-BINDING PROTEIN"/>
    <property type="match status" value="1"/>
</dbReference>
<sequence>MLNTFARIAVWTLALLAGGLGAAHSFELVDVAGRTVNLDKPAQTVVLGDGRALSAMAILDPENPVSRVKAMLSDLEQTDPELLAYMTKRHPETADIPMVTGVETGASAEGVIALAPDAAILSLSGHGPSVEDEEFVAQLEAAGIPVVFIDFRMNPMENTVASLELMGKVIGRDAQAEEFAEFYNGRKALIESRLAGFTGERPTVFLQAHIGRFECCVGMANGMLGPFVEAAGGRNISAEAVPGPVGRHTQEFLLAGNPDVWIGTASGTPEDYAAGKPYAVLGMHVDEKLARDSAKAGLDSAGLEVLDAVKNHRAYTIWHGFYNSPFNIYVLEVFAKWFHPELFEDLDPEATFREVHEKFLPLDRPGLYSLKVFE</sequence>
<dbReference type="SUPFAM" id="SSF53807">
    <property type="entry name" value="Helical backbone' metal receptor"/>
    <property type="match status" value="1"/>
</dbReference>
<evidence type="ECO:0000313" key="3">
    <source>
        <dbReference type="EMBL" id="MBO0345602.1"/>
    </source>
</evidence>
<evidence type="ECO:0000256" key="1">
    <source>
        <dbReference type="SAM" id="SignalP"/>
    </source>
</evidence>
<proteinExistence type="predicted"/>
<dbReference type="Pfam" id="PF01497">
    <property type="entry name" value="Peripla_BP_2"/>
    <property type="match status" value="1"/>
</dbReference>
<dbReference type="InterPro" id="IPR050902">
    <property type="entry name" value="ABC_Transporter_SBP"/>
</dbReference>
<dbReference type="AlphaFoldDB" id="A0A939EPD5"/>